<comment type="caution">
    <text evidence="1">The sequence shown here is derived from an EMBL/GenBank/DDBJ whole genome shotgun (WGS) entry which is preliminary data.</text>
</comment>
<proteinExistence type="predicted"/>
<protein>
    <submittedName>
        <fullName evidence="1">Uncharacterized protein</fullName>
    </submittedName>
</protein>
<gene>
    <name evidence="1" type="ORF">GCM10010358_81510</name>
</gene>
<organism evidence="1 2">
    <name type="scientific">Streptomyces minutiscleroticus</name>
    <dbReference type="NCBI Taxonomy" id="68238"/>
    <lineage>
        <taxon>Bacteria</taxon>
        <taxon>Bacillati</taxon>
        <taxon>Actinomycetota</taxon>
        <taxon>Actinomycetes</taxon>
        <taxon>Kitasatosporales</taxon>
        <taxon>Streptomycetaceae</taxon>
        <taxon>Streptomyces</taxon>
    </lineage>
</organism>
<name>A0A918P3D8_9ACTN</name>
<keyword evidence="2" id="KW-1185">Reference proteome</keyword>
<dbReference type="EMBL" id="BMVU01000122">
    <property type="protein sequence ID" value="GGY17885.1"/>
    <property type="molecule type" value="Genomic_DNA"/>
</dbReference>
<sequence>MTSYDAQARYCRKLTTSSSKEWIGYRNHQTETCDEGPHVIVHVATRPAPEQDIDALEQIHQGLARQGFADLSTSSTPDTSLLQSIDVAARTHYMVRTGPVRADPRAREHPGFTKADFTPDWEACTLTCPRNVTSHPWKATQDGGHERLSVSPRQLADAGQRVGVTALRDARAGCGCQSVEEIICQWIE</sequence>
<reference evidence="1" key="1">
    <citation type="journal article" date="2014" name="Int. J. Syst. Evol. Microbiol.">
        <title>Complete genome sequence of Corynebacterium casei LMG S-19264T (=DSM 44701T), isolated from a smear-ripened cheese.</title>
        <authorList>
            <consortium name="US DOE Joint Genome Institute (JGI-PGF)"/>
            <person name="Walter F."/>
            <person name="Albersmeier A."/>
            <person name="Kalinowski J."/>
            <person name="Ruckert C."/>
        </authorList>
    </citation>
    <scope>NUCLEOTIDE SEQUENCE</scope>
    <source>
        <strain evidence="1">JCM 4790</strain>
    </source>
</reference>
<reference evidence="1" key="2">
    <citation type="submission" date="2020-09" db="EMBL/GenBank/DDBJ databases">
        <authorList>
            <person name="Sun Q."/>
            <person name="Ohkuma M."/>
        </authorList>
    </citation>
    <scope>NUCLEOTIDE SEQUENCE</scope>
    <source>
        <strain evidence="1">JCM 4790</strain>
    </source>
</reference>
<dbReference type="AlphaFoldDB" id="A0A918P3D8"/>
<dbReference type="Proteomes" id="UP000619244">
    <property type="component" value="Unassembled WGS sequence"/>
</dbReference>
<evidence type="ECO:0000313" key="2">
    <source>
        <dbReference type="Proteomes" id="UP000619244"/>
    </source>
</evidence>
<evidence type="ECO:0000313" key="1">
    <source>
        <dbReference type="EMBL" id="GGY17885.1"/>
    </source>
</evidence>
<dbReference type="RefSeq" id="WP_190195290.1">
    <property type="nucleotide sequence ID" value="NZ_BMVU01000122.1"/>
</dbReference>
<accession>A0A918P3D8</accession>